<evidence type="ECO:0000313" key="1">
    <source>
        <dbReference type="EMBL" id="REF94369.1"/>
    </source>
</evidence>
<dbReference type="AlphaFoldDB" id="A0A3D9ZBQ8"/>
<dbReference type="OrthoDB" id="3542391at2"/>
<dbReference type="Proteomes" id="UP000256913">
    <property type="component" value="Unassembled WGS sequence"/>
</dbReference>
<protein>
    <submittedName>
        <fullName evidence="1">Uncharacterized protein</fullName>
    </submittedName>
</protein>
<comment type="caution">
    <text evidence="1">The sequence shown here is derived from an EMBL/GenBank/DDBJ whole genome shotgun (WGS) entry which is preliminary data.</text>
</comment>
<evidence type="ECO:0000313" key="2">
    <source>
        <dbReference type="Proteomes" id="UP000256913"/>
    </source>
</evidence>
<sequence>MLSEALAALATSGGTVLAGAIATDAWKVARDGIGRLFGKAGPESRAAVEAQLDTNVALVERSAEPERARQALAPLWQLQFTQLLEDNPELEADLRELVRQVEAALPAQQQQWVQTNVARDNARLFAVQGGNIVYHELSDEDPRG</sequence>
<dbReference type="RefSeq" id="WP_116066202.1">
    <property type="nucleotide sequence ID" value="NZ_BONB01000044.1"/>
</dbReference>
<accession>A0A3D9ZBQ8</accession>
<gene>
    <name evidence="1" type="ORF">DFJ67_0288</name>
</gene>
<name>A0A3D9ZBQ8_9ACTN</name>
<reference evidence="1 2" key="1">
    <citation type="submission" date="2018-08" db="EMBL/GenBank/DDBJ databases">
        <title>Sequencing the genomes of 1000 actinobacteria strains.</title>
        <authorList>
            <person name="Klenk H.-P."/>
        </authorList>
    </citation>
    <scope>NUCLEOTIDE SEQUENCE [LARGE SCALE GENOMIC DNA]</scope>
    <source>
        <strain evidence="1 2">DSM 44099</strain>
    </source>
</reference>
<dbReference type="EMBL" id="QUMQ01000001">
    <property type="protein sequence ID" value="REF94369.1"/>
    <property type="molecule type" value="Genomic_DNA"/>
</dbReference>
<organism evidence="1 2">
    <name type="scientific">Asanoa ferruginea</name>
    <dbReference type="NCBI Taxonomy" id="53367"/>
    <lineage>
        <taxon>Bacteria</taxon>
        <taxon>Bacillati</taxon>
        <taxon>Actinomycetota</taxon>
        <taxon>Actinomycetes</taxon>
        <taxon>Micromonosporales</taxon>
        <taxon>Micromonosporaceae</taxon>
        <taxon>Asanoa</taxon>
    </lineage>
</organism>
<proteinExistence type="predicted"/>
<keyword evidence="2" id="KW-1185">Reference proteome</keyword>